<evidence type="ECO:0000313" key="2">
    <source>
        <dbReference type="Proteomes" id="UP000011185"/>
    </source>
</evidence>
<gene>
    <name evidence="1" type="ORF">THOM_2935</name>
</gene>
<sequence length="331" mass="38504">MQNQKKRNRMSLQFFQIFLFICYNAFAYNLTQERVTHVTFCIIKDDTNDKTGQNEPKKTDEKEPYDETIKMAKKKLQTSAENLLKTLTELNMHTYQVGTRIYKLFSSEFEGHCQAYYSELDSYNIMNSIFKPTRTDAVAVAKRLENAIISVCDEKLYNIVTTDQHETFCYPTPSCSSVKGFEFNKKRLSEEFESEVIFVRTFATILFVSGIIDKNAYSELLLEILGTLKKQLNDLLYQISRDPLPDYHIRVSEKVFDSWYITFCWKREASKKLGDLYNVRDNELKAFVRKIVLKGATDVDLLSMLNVQISINKNKVDSILKELVKGDCVPM</sequence>
<keyword evidence="2" id="KW-1185">Reference proteome</keyword>
<dbReference type="InParanoid" id="L7JT17"/>
<organism evidence="1 2">
    <name type="scientific">Trachipleistophora hominis</name>
    <name type="common">Microsporidian parasite</name>
    <dbReference type="NCBI Taxonomy" id="72359"/>
    <lineage>
        <taxon>Eukaryota</taxon>
        <taxon>Fungi</taxon>
        <taxon>Fungi incertae sedis</taxon>
        <taxon>Microsporidia</taxon>
        <taxon>Pleistophoridae</taxon>
        <taxon>Trachipleistophora</taxon>
    </lineage>
</organism>
<dbReference type="OMA" id="HRPRAYY"/>
<protein>
    <submittedName>
        <fullName evidence="1">Uncharacterized protein</fullName>
    </submittedName>
</protein>
<proteinExistence type="predicted"/>
<dbReference type="AlphaFoldDB" id="L7JT17"/>
<reference evidence="1 2" key="1">
    <citation type="journal article" date="2012" name="PLoS Pathog.">
        <title>The genome of the obligate intracellular parasite Trachipleistophora hominis: new insights into microsporidian genome dynamics and reductive evolution.</title>
        <authorList>
            <person name="Heinz E."/>
            <person name="Williams T.A."/>
            <person name="Nakjang S."/>
            <person name="Noel C.J."/>
            <person name="Swan D.C."/>
            <person name="Goldberg A.V."/>
            <person name="Harris S.R."/>
            <person name="Weinmaier T."/>
            <person name="Markert S."/>
            <person name="Becher D."/>
            <person name="Bernhardt J."/>
            <person name="Dagan T."/>
            <person name="Hacker C."/>
            <person name="Lucocq J.M."/>
            <person name="Schweder T."/>
            <person name="Rattei T."/>
            <person name="Hall N."/>
            <person name="Hirt R.P."/>
            <person name="Embley T.M."/>
        </authorList>
    </citation>
    <scope>NUCLEOTIDE SEQUENCE [LARGE SCALE GENOMIC DNA]</scope>
</reference>
<name>L7JT17_TRAHO</name>
<dbReference type="VEuPathDB" id="MicrosporidiaDB:THOM_2935"/>
<dbReference type="Proteomes" id="UP000011185">
    <property type="component" value="Unassembled WGS sequence"/>
</dbReference>
<evidence type="ECO:0000313" key="1">
    <source>
        <dbReference type="EMBL" id="ELQ74156.1"/>
    </source>
</evidence>
<dbReference type="EMBL" id="JH994068">
    <property type="protein sequence ID" value="ELQ74156.1"/>
    <property type="molecule type" value="Genomic_DNA"/>
</dbReference>
<dbReference type="OrthoDB" id="10579762at2759"/>
<dbReference type="HOGENOM" id="CLU_839881_0_0_1"/>
<accession>L7JT17</accession>